<feature type="domain" description="HTH cro/C1-type" evidence="2">
    <location>
        <begin position="11"/>
        <end position="65"/>
    </location>
</feature>
<dbReference type="EMBL" id="FOWD01000003">
    <property type="protein sequence ID" value="SFN85291.1"/>
    <property type="molecule type" value="Genomic_DNA"/>
</dbReference>
<dbReference type="InterPro" id="IPR010982">
    <property type="entry name" value="Lambda_DNA-bd_dom_sf"/>
</dbReference>
<dbReference type="Pfam" id="PF01381">
    <property type="entry name" value="HTH_3"/>
    <property type="match status" value="1"/>
</dbReference>
<evidence type="ECO:0000256" key="1">
    <source>
        <dbReference type="ARBA" id="ARBA00023125"/>
    </source>
</evidence>
<sequence>MFNTTVIGKKIAQLRKEKNLTQMELADIMGVSYQAVSNWERGNSMPDISKLTELTVTLGVSIDDLLDYEKPVKLVKHILEGTEDTYIYNDNVTASSVVEIAPILKPEQTQNILESIIKKNQNNISISDIISLAPFLNEELLESYVNRLSGTISMKEMAGLCPFLSSERVDRLALKINTGSLKELTSIAPFMSDEGLNEVVKMVENENMQDIIPLAPYLSEETLDTLAMKAFECNNMDFLPALAPYLSTEILNRLAEEIVNQNGFKALKSIAPYL</sequence>
<gene>
    <name evidence="3" type="ORF">SAMN04489757_10310</name>
</gene>
<dbReference type="InterPro" id="IPR001387">
    <property type="entry name" value="Cro/C1-type_HTH"/>
</dbReference>
<dbReference type="SMART" id="SM00530">
    <property type="entry name" value="HTH_XRE"/>
    <property type="match status" value="1"/>
</dbReference>
<dbReference type="AlphaFoldDB" id="A0A1I5CF83"/>
<reference evidence="3 4" key="1">
    <citation type="submission" date="2016-10" db="EMBL/GenBank/DDBJ databases">
        <authorList>
            <person name="de Groot N.N."/>
        </authorList>
    </citation>
    <scope>NUCLEOTIDE SEQUENCE [LARGE SCALE GENOMIC DNA]</scope>
    <source>
        <strain evidence="3 4">DSM 1283</strain>
    </source>
</reference>
<dbReference type="RefSeq" id="WP_091684141.1">
    <property type="nucleotide sequence ID" value="NZ_BAABFM010000016.1"/>
</dbReference>
<evidence type="ECO:0000313" key="3">
    <source>
        <dbReference type="EMBL" id="SFN85291.1"/>
    </source>
</evidence>
<organism evidence="3 4">
    <name type="scientific">Anaerocolumna aminovalerica</name>
    <dbReference type="NCBI Taxonomy" id="1527"/>
    <lineage>
        <taxon>Bacteria</taxon>
        <taxon>Bacillati</taxon>
        <taxon>Bacillota</taxon>
        <taxon>Clostridia</taxon>
        <taxon>Lachnospirales</taxon>
        <taxon>Lachnospiraceae</taxon>
        <taxon>Anaerocolumna</taxon>
    </lineage>
</organism>
<dbReference type="PANTHER" id="PTHR46558">
    <property type="entry name" value="TRACRIPTIONAL REGULATORY PROTEIN-RELATED-RELATED"/>
    <property type="match status" value="1"/>
</dbReference>
<dbReference type="SUPFAM" id="SSF47413">
    <property type="entry name" value="lambda repressor-like DNA-binding domains"/>
    <property type="match status" value="1"/>
</dbReference>
<dbReference type="PROSITE" id="PS50943">
    <property type="entry name" value="HTH_CROC1"/>
    <property type="match status" value="1"/>
</dbReference>
<dbReference type="STRING" id="1527.SAMN04489757_10310"/>
<dbReference type="CDD" id="cd00093">
    <property type="entry name" value="HTH_XRE"/>
    <property type="match status" value="1"/>
</dbReference>
<dbReference type="Gene3D" id="1.10.260.40">
    <property type="entry name" value="lambda repressor-like DNA-binding domains"/>
    <property type="match status" value="1"/>
</dbReference>
<dbReference type="Proteomes" id="UP000198806">
    <property type="component" value="Unassembled WGS sequence"/>
</dbReference>
<dbReference type="GO" id="GO:0003677">
    <property type="term" value="F:DNA binding"/>
    <property type="evidence" value="ECO:0007669"/>
    <property type="project" value="UniProtKB-KW"/>
</dbReference>
<evidence type="ECO:0000259" key="2">
    <source>
        <dbReference type="PROSITE" id="PS50943"/>
    </source>
</evidence>
<evidence type="ECO:0000313" key="4">
    <source>
        <dbReference type="Proteomes" id="UP000198806"/>
    </source>
</evidence>
<proteinExistence type="predicted"/>
<keyword evidence="4" id="KW-1185">Reference proteome</keyword>
<accession>A0A1I5CF83</accession>
<keyword evidence="1 3" id="KW-0238">DNA-binding</keyword>
<protein>
    <submittedName>
        <fullName evidence="3">DNA-binding transcriptional regulator, XRE-family HTH domain</fullName>
    </submittedName>
</protein>
<dbReference type="PANTHER" id="PTHR46558:SF11">
    <property type="entry name" value="HTH-TYPE TRANSCRIPTIONAL REGULATOR XRE"/>
    <property type="match status" value="1"/>
</dbReference>
<dbReference type="OrthoDB" id="9801008at2"/>
<name>A0A1I5CF83_9FIRM</name>